<dbReference type="AlphaFoldDB" id="A0A1J0RBL1"/>
<protein>
    <submittedName>
        <fullName evidence="1">Variant surface glycoprotein 1125.4885</fullName>
    </submittedName>
</protein>
<name>A0A1J0RBL1_9TRYP</name>
<dbReference type="EMBL" id="KX701126">
    <property type="protein sequence ID" value="APD75082.1"/>
    <property type="molecule type" value="Genomic_DNA"/>
</dbReference>
<proteinExistence type="predicted"/>
<dbReference type="SUPFAM" id="SSF58087">
    <property type="entry name" value="Variant surface glycoprotein (N-terminal domain)"/>
    <property type="match status" value="1"/>
</dbReference>
<accession>A0A1J0RBL1</accession>
<organism evidence="1">
    <name type="scientific">Trypanosoma brucei</name>
    <dbReference type="NCBI Taxonomy" id="5691"/>
    <lineage>
        <taxon>Eukaryota</taxon>
        <taxon>Discoba</taxon>
        <taxon>Euglenozoa</taxon>
        <taxon>Kinetoplastea</taxon>
        <taxon>Metakinetoplastina</taxon>
        <taxon>Trypanosomatida</taxon>
        <taxon>Trypanosomatidae</taxon>
        <taxon>Trypanosoma</taxon>
    </lineage>
</organism>
<dbReference type="VEuPathDB" id="TriTrypDB:Tb427_000629800"/>
<sequence>MDKVTQLQLEEQKLRPAALSFSEPTKSAAIALAATWGQRALTLSRKLQQKLKAVTAGITAVSRLAGTAETLAELETLQLEDINKITANTFATISSTKIKFKVAPKQHGVCNKGNEQREEKSEGTTTKPANVDEISVVTAEVPAEQTTAGNALSICGHSSTTGPIAGAGSCEDGSGAQIGIKGGSVLKITTVQTHIEAAPTGGKAYKAVSAPTKIPSDKTTAAELKLVAAMIAAARELEAAAAAATPEPTYDETIIKDAIAKTLGGAEASTTQPEIKSAVVDRTAKELFGAKGETITKTVLTSVKGFKPGKAATGDESKTLDSISDPDELYKATIYYTVKNYIAEQEDKKKNQASPSCPIKAQKTLEQTKTADECKKHTTEITCKDEKGCDFDGTKDPKCFPKVETDKKDEKSFSSKLRVFVPHVFSALILVAF</sequence>
<evidence type="ECO:0000313" key="1">
    <source>
        <dbReference type="EMBL" id="APD75082.1"/>
    </source>
</evidence>
<dbReference type="VEuPathDB" id="TriTrypDB:Tb927.11.20240"/>
<reference evidence="1" key="1">
    <citation type="submission" date="2016-08" db="EMBL/GenBank/DDBJ databases">
        <title>VSG repertoire of Trypanosoma brucei EATRO 1125.</title>
        <authorList>
            <person name="Cross G.A."/>
        </authorList>
    </citation>
    <scope>NUCLEOTIDE SEQUENCE</scope>
    <source>
        <strain evidence="1">EATRO 1125</strain>
    </source>
</reference>